<dbReference type="RefSeq" id="WP_357785128.1">
    <property type="nucleotide sequence ID" value="NZ_JBFAKC010000007.1"/>
</dbReference>
<organism evidence="3 4">
    <name type="scientific">Nocardia aurea</name>
    <dbReference type="NCBI Taxonomy" id="2144174"/>
    <lineage>
        <taxon>Bacteria</taxon>
        <taxon>Bacillati</taxon>
        <taxon>Actinomycetota</taxon>
        <taxon>Actinomycetes</taxon>
        <taxon>Mycobacteriales</taxon>
        <taxon>Nocardiaceae</taxon>
        <taxon>Nocardia</taxon>
    </lineage>
</organism>
<comment type="caution">
    <text evidence="3">The sequence shown here is derived from an EMBL/GenBank/DDBJ whole genome shotgun (WGS) entry which is preliminary data.</text>
</comment>
<dbReference type="PANTHER" id="PTHR37017">
    <property type="entry name" value="AB HYDROLASE-1 DOMAIN-CONTAINING PROTEIN-RELATED"/>
    <property type="match status" value="1"/>
</dbReference>
<dbReference type="GO" id="GO:0016787">
    <property type="term" value="F:hydrolase activity"/>
    <property type="evidence" value="ECO:0007669"/>
    <property type="project" value="UniProtKB-KW"/>
</dbReference>
<dbReference type="Gene3D" id="3.40.50.1820">
    <property type="entry name" value="alpha/beta hydrolase"/>
    <property type="match status" value="1"/>
</dbReference>
<dbReference type="Proteomes" id="UP001551695">
    <property type="component" value="Unassembled WGS sequence"/>
</dbReference>
<dbReference type="SUPFAM" id="SSF53474">
    <property type="entry name" value="alpha/beta-Hydrolases"/>
    <property type="match status" value="1"/>
</dbReference>
<dbReference type="Pfam" id="PF12697">
    <property type="entry name" value="Abhydrolase_6"/>
    <property type="match status" value="1"/>
</dbReference>
<gene>
    <name evidence="3" type="ORF">AB0I48_18410</name>
</gene>
<dbReference type="EMBL" id="JBFAKC010000007">
    <property type="protein sequence ID" value="MEV0709538.1"/>
    <property type="molecule type" value="Genomic_DNA"/>
</dbReference>
<keyword evidence="3" id="KW-0378">Hydrolase</keyword>
<dbReference type="InterPro" id="IPR029058">
    <property type="entry name" value="AB_hydrolase_fold"/>
</dbReference>
<evidence type="ECO:0000256" key="1">
    <source>
        <dbReference type="SAM" id="SignalP"/>
    </source>
</evidence>
<feature type="domain" description="AB hydrolase-1" evidence="2">
    <location>
        <begin position="40"/>
        <end position="266"/>
    </location>
</feature>
<keyword evidence="4" id="KW-1185">Reference proteome</keyword>
<evidence type="ECO:0000259" key="2">
    <source>
        <dbReference type="Pfam" id="PF12697"/>
    </source>
</evidence>
<dbReference type="InterPro" id="IPR052897">
    <property type="entry name" value="Sec-Metab_Biosynth_Hydrolase"/>
</dbReference>
<evidence type="ECO:0000313" key="3">
    <source>
        <dbReference type="EMBL" id="MEV0709538.1"/>
    </source>
</evidence>
<keyword evidence="1" id="KW-0732">Signal</keyword>
<evidence type="ECO:0000313" key="4">
    <source>
        <dbReference type="Proteomes" id="UP001551695"/>
    </source>
</evidence>
<proteinExistence type="predicted"/>
<sequence>MNFRRTARRRLRTAATLVASVLTLAGLAAAPANAAPVPTVVLVHGAFADASGWTDVAAQLSASGYPVRTFDNPLRSPAGDAARLTEFLADIKGPIVLVGHSYGGAVITNTHDSDVRANVYIAAFAPAEGEFVQGLLNPVTYPGSRLLPPALQLTSVSDGASPVGANVDGYIAEEYFHEVFCQDVSAAVAADMYAHQKSAALAANLEPSGAPSWADTPSWYLISQQDRVIPPALQKMMAGRAAPGRTSEVDASHVSLVSQPGRVADVVRAAITATS</sequence>
<reference evidence="3 4" key="1">
    <citation type="submission" date="2024-06" db="EMBL/GenBank/DDBJ databases">
        <title>The Natural Products Discovery Center: Release of the First 8490 Sequenced Strains for Exploring Actinobacteria Biosynthetic Diversity.</title>
        <authorList>
            <person name="Kalkreuter E."/>
            <person name="Kautsar S.A."/>
            <person name="Yang D."/>
            <person name="Bader C.D."/>
            <person name="Teijaro C.N."/>
            <person name="Fluegel L."/>
            <person name="Davis C.M."/>
            <person name="Simpson J.R."/>
            <person name="Lauterbach L."/>
            <person name="Steele A.D."/>
            <person name="Gui C."/>
            <person name="Meng S."/>
            <person name="Li G."/>
            <person name="Viehrig K."/>
            <person name="Ye F."/>
            <person name="Su P."/>
            <person name="Kiefer A.F."/>
            <person name="Nichols A."/>
            <person name="Cepeda A.J."/>
            <person name="Yan W."/>
            <person name="Fan B."/>
            <person name="Jiang Y."/>
            <person name="Adhikari A."/>
            <person name="Zheng C.-J."/>
            <person name="Schuster L."/>
            <person name="Cowan T.M."/>
            <person name="Smanski M.J."/>
            <person name="Chevrette M.G."/>
            <person name="De Carvalho L.P.S."/>
            <person name="Shen B."/>
        </authorList>
    </citation>
    <scope>NUCLEOTIDE SEQUENCE [LARGE SCALE GENOMIC DNA]</scope>
    <source>
        <strain evidence="3 4">NPDC050403</strain>
    </source>
</reference>
<accession>A0ABV3FVT4</accession>
<name>A0ABV3FVT4_9NOCA</name>
<feature type="signal peptide" evidence="1">
    <location>
        <begin position="1"/>
        <end position="34"/>
    </location>
</feature>
<protein>
    <submittedName>
        <fullName evidence="3">Alpha/beta hydrolase</fullName>
    </submittedName>
</protein>
<dbReference type="InterPro" id="IPR006311">
    <property type="entry name" value="TAT_signal"/>
</dbReference>
<feature type="chain" id="PRO_5046122009" evidence="1">
    <location>
        <begin position="35"/>
        <end position="275"/>
    </location>
</feature>
<dbReference type="InterPro" id="IPR000073">
    <property type="entry name" value="AB_hydrolase_1"/>
</dbReference>
<dbReference type="PROSITE" id="PS51318">
    <property type="entry name" value="TAT"/>
    <property type="match status" value="1"/>
</dbReference>
<dbReference type="PANTHER" id="PTHR37017:SF11">
    <property type="entry name" value="ESTERASE_LIPASE_THIOESTERASE DOMAIN-CONTAINING PROTEIN"/>
    <property type="match status" value="1"/>
</dbReference>